<dbReference type="InterPro" id="IPR042065">
    <property type="entry name" value="E3_ELL-like"/>
</dbReference>
<feature type="region of interest" description="Disordered" evidence="1">
    <location>
        <begin position="1"/>
        <end position="24"/>
    </location>
</feature>
<organism evidence="3 4">
    <name type="scientific">Hyphodiscus hymeniophilus</name>
    <dbReference type="NCBI Taxonomy" id="353542"/>
    <lineage>
        <taxon>Eukaryota</taxon>
        <taxon>Fungi</taxon>
        <taxon>Dikarya</taxon>
        <taxon>Ascomycota</taxon>
        <taxon>Pezizomycotina</taxon>
        <taxon>Leotiomycetes</taxon>
        <taxon>Helotiales</taxon>
        <taxon>Hyphodiscaceae</taxon>
        <taxon>Hyphodiscus</taxon>
    </lineage>
</organism>
<reference evidence="3" key="1">
    <citation type="submission" date="2019-07" db="EMBL/GenBank/DDBJ databases">
        <title>Hyphodiscus hymeniophilus genome sequencing and assembly.</title>
        <authorList>
            <person name="Kramer G."/>
            <person name="Nodwell J."/>
        </authorList>
    </citation>
    <scope>NUCLEOTIDE SEQUENCE</scope>
    <source>
        <strain evidence="3">ATCC 34498</strain>
    </source>
</reference>
<accession>A0A9P6VPW6</accession>
<comment type="caution">
    <text evidence="3">The sequence shown here is derived from an EMBL/GenBank/DDBJ whole genome shotgun (WGS) entry which is preliminary data.</text>
</comment>
<feature type="compositionally biased region" description="Polar residues" evidence="1">
    <location>
        <begin position="214"/>
        <end position="265"/>
    </location>
</feature>
<dbReference type="AlphaFoldDB" id="A0A9P6VPW6"/>
<dbReference type="SUPFAM" id="SSF46785">
    <property type="entry name" value="Winged helix' DNA-binding domain"/>
    <property type="match status" value="1"/>
</dbReference>
<feature type="compositionally biased region" description="Low complexity" evidence="1">
    <location>
        <begin position="629"/>
        <end position="644"/>
    </location>
</feature>
<feature type="compositionally biased region" description="Low complexity" evidence="1">
    <location>
        <begin position="82"/>
        <end position="94"/>
    </location>
</feature>
<dbReference type="EMBL" id="VNKQ01000003">
    <property type="protein sequence ID" value="KAG0652013.1"/>
    <property type="molecule type" value="Genomic_DNA"/>
</dbReference>
<keyword evidence="4" id="KW-1185">Reference proteome</keyword>
<evidence type="ECO:0000259" key="2">
    <source>
        <dbReference type="Pfam" id="PF22960"/>
    </source>
</evidence>
<gene>
    <name evidence="3" type="ORF">D0Z07_0928</name>
</gene>
<feature type="compositionally biased region" description="Polar residues" evidence="1">
    <location>
        <begin position="441"/>
        <end position="454"/>
    </location>
</feature>
<feature type="compositionally biased region" description="Low complexity" evidence="1">
    <location>
        <begin position="599"/>
        <end position="611"/>
    </location>
</feature>
<dbReference type="InterPro" id="IPR036390">
    <property type="entry name" value="WH_DNA-bd_sf"/>
</dbReference>
<feature type="compositionally biased region" description="Basic and acidic residues" evidence="1">
    <location>
        <begin position="102"/>
        <end position="113"/>
    </location>
</feature>
<feature type="compositionally biased region" description="Basic residues" evidence="1">
    <location>
        <begin position="612"/>
        <end position="628"/>
    </location>
</feature>
<evidence type="ECO:0000256" key="1">
    <source>
        <dbReference type="SAM" id="MobiDB-lite"/>
    </source>
</evidence>
<evidence type="ECO:0000313" key="4">
    <source>
        <dbReference type="Proteomes" id="UP000785200"/>
    </source>
</evidence>
<dbReference type="InterPro" id="IPR055194">
    <property type="entry name" value="UBR1-like_WH"/>
</dbReference>
<feature type="compositionally biased region" description="Low complexity" evidence="1">
    <location>
        <begin position="134"/>
        <end position="159"/>
    </location>
</feature>
<feature type="compositionally biased region" description="Low complexity" evidence="1">
    <location>
        <begin position="558"/>
        <end position="578"/>
    </location>
</feature>
<feature type="region of interest" description="Disordered" evidence="1">
    <location>
        <begin position="394"/>
        <end position="649"/>
    </location>
</feature>
<feature type="region of interest" description="Disordered" evidence="1">
    <location>
        <begin position="213"/>
        <end position="265"/>
    </location>
</feature>
<feature type="domain" description="E3 ubiquitin-protein ligase UBR1-like winged-helix" evidence="2">
    <location>
        <begin position="278"/>
        <end position="359"/>
    </location>
</feature>
<dbReference type="OrthoDB" id="2587563at2759"/>
<feature type="compositionally biased region" description="Polar residues" evidence="1">
    <location>
        <begin position="579"/>
        <end position="598"/>
    </location>
</feature>
<feature type="compositionally biased region" description="Basic and acidic residues" evidence="1">
    <location>
        <begin position="543"/>
        <end position="553"/>
    </location>
</feature>
<evidence type="ECO:0000313" key="3">
    <source>
        <dbReference type="EMBL" id="KAG0652013.1"/>
    </source>
</evidence>
<feature type="region of interest" description="Disordered" evidence="1">
    <location>
        <begin position="134"/>
        <end position="165"/>
    </location>
</feature>
<proteinExistence type="predicted"/>
<feature type="region of interest" description="Disordered" evidence="1">
    <location>
        <begin position="70"/>
        <end position="113"/>
    </location>
</feature>
<dbReference type="Gene3D" id="1.10.10.2670">
    <property type="entry name" value="E3 ubiquitin-protein ligase"/>
    <property type="match status" value="1"/>
</dbReference>
<dbReference type="Proteomes" id="UP000785200">
    <property type="component" value="Unassembled WGS sequence"/>
</dbReference>
<dbReference type="Pfam" id="PF22960">
    <property type="entry name" value="WHD_UBR1"/>
    <property type="match status" value="1"/>
</dbReference>
<protein>
    <recommendedName>
        <fullName evidence="2">E3 ubiquitin-protein ligase UBR1-like winged-helix domain-containing protein</fullName>
    </recommendedName>
</protein>
<sequence>MPSLSIPESGMSFAGPSKPDSTMPTALGLTLTDGVIEEMIKCVQNGKPIQLLLGDHPKLSYGTKIQPLSTSESSFTHELYRSSSSNSKTESSNNLEMYRPLPDSRRGETKVENKPHPQFLAMLGVKAFMIKKPTPTQAAKPTPKPTPTTTSTISTPASKNTSLTPGTDAALAALQSSMANENAKKAGNTYDWYPQAELLKLTSTSTKFVKDMPLQNQRKGATATKLGNRSKFLQGSARSTDTTRSMPSSPNLSGVGSPSLGPTSAPLSKIQAEQAKATRKPVVHLLAMRPMAESELKIKIPDASNNDIKQALTKVGDLNDNSGKWELRKNFYKELDVFTFKYQSEEDRQRAIDNAVKQYDKLRMGISEPEWDRLLPKEERGTGKCLSKLQAQIARGTAAKTPKINVQKADDSGRDTPGGGDDEVDGLFGDKNLNKLKGENMTRSISQPPTTNSKKVSEKEAQAKRLLSKNPTKPKPKPSPTKKEKSIQKGAARVLSSQFVSDSDEEDDYMIAKPSPQASASKKRVREEDAETSDSSVPLSKKVKQDTSNHRISDASQSSRTTNTTAYSSSSSKTKGNSPQKSSPLASSPPTNASEFENSSGHTSSSASPAHHSSHKVSRSPIHKRHQKSSSVTSSASSTTSTRSLKPEVMDLARRYRTFYPKYEALHKEVASMGKGGRRDSEKEQMLLDMHQRLSNMKKDILAGIVEGN</sequence>
<name>A0A9P6VPW6_9HELO</name>